<evidence type="ECO:0000313" key="7">
    <source>
        <dbReference type="EMBL" id="KAJ5329711.1"/>
    </source>
</evidence>
<dbReference type="Proteomes" id="UP001147695">
    <property type="component" value="Unassembled WGS sequence"/>
</dbReference>
<evidence type="ECO:0000313" key="8">
    <source>
        <dbReference type="EMBL" id="KAJ5354453.1"/>
    </source>
</evidence>
<dbReference type="Pfam" id="PF04479">
    <property type="entry name" value="RTA1"/>
    <property type="match status" value="1"/>
</dbReference>
<reference evidence="7" key="2">
    <citation type="journal article" date="2023" name="IMA Fungus">
        <title>Comparative genomic study of the Penicillium genus elucidates a diverse pangenome and 15 lateral gene transfer events.</title>
        <authorList>
            <person name="Petersen C."/>
            <person name="Sorensen T."/>
            <person name="Nielsen M.R."/>
            <person name="Sondergaard T.E."/>
            <person name="Sorensen J.L."/>
            <person name="Fitzpatrick D.A."/>
            <person name="Frisvad J.C."/>
            <person name="Nielsen K.L."/>
        </authorList>
    </citation>
    <scope>NUCLEOTIDE SEQUENCE</scope>
    <source>
        <strain evidence="7">IBT 35673</strain>
        <strain evidence="8">IBT 35675</strain>
    </source>
</reference>
<reference evidence="7" key="1">
    <citation type="submission" date="2022-12" db="EMBL/GenBank/DDBJ databases">
        <authorList>
            <person name="Petersen C."/>
        </authorList>
    </citation>
    <scope>NUCLEOTIDE SEQUENCE</scope>
    <source>
        <strain evidence="7">IBT 35673</strain>
        <strain evidence="8">IBT 35675</strain>
    </source>
</reference>
<keyword evidence="4 6" id="KW-0472">Membrane</keyword>
<comment type="subcellular location">
    <subcellularLocation>
        <location evidence="1">Membrane</location>
        <topology evidence="1">Multi-pass membrane protein</topology>
    </subcellularLocation>
</comment>
<dbReference type="GO" id="GO:0000324">
    <property type="term" value="C:fungal-type vacuole"/>
    <property type="evidence" value="ECO:0007669"/>
    <property type="project" value="TreeGrafter"/>
</dbReference>
<proteinExistence type="predicted"/>
<sequence length="313" mass="34870">MSNIHQVLNKTQQAELHRGCHPYHPGWQTAYGYVPSETVGIVFCALFAASLFVHIVQFSWKRTWWMCVFPVGCLVELLGWAARTWSSRCVYNQNAFLMQISTLIIAPTFFTAGIYILLGRFIQIFGRESSILSPKAYLWIFCTCDVVSLVVQALGGGLASAAFAKEGGDTTPGSNTMVGGVLFQLASITVFVICAADFLRRVRKMGVLRTASVSFILLMAAMVFSVLCIYVRSIYRTIELLQGWRGYLITHELYFIVLDGAMMVAASAVFNLVHPGWLLDSVKGATLPESRSATELTDPKPEPEYYRESSQWI</sequence>
<feature type="transmembrane region" description="Helical" evidence="6">
    <location>
        <begin position="211"/>
        <end position="233"/>
    </location>
</feature>
<gene>
    <name evidence="7" type="ORF">N7452_010101</name>
    <name evidence="8" type="ORF">N7541_005497</name>
</gene>
<dbReference type="EMBL" id="JAPZBQ010000005">
    <property type="protein sequence ID" value="KAJ5329711.1"/>
    <property type="molecule type" value="Genomic_DNA"/>
</dbReference>
<feature type="compositionally biased region" description="Basic and acidic residues" evidence="5">
    <location>
        <begin position="297"/>
        <end position="307"/>
    </location>
</feature>
<dbReference type="EMBL" id="JAPZBR010000004">
    <property type="protein sequence ID" value="KAJ5354453.1"/>
    <property type="molecule type" value="Genomic_DNA"/>
</dbReference>
<evidence type="ECO:0000256" key="5">
    <source>
        <dbReference type="SAM" id="MobiDB-lite"/>
    </source>
</evidence>
<keyword evidence="10" id="KW-1185">Reference proteome</keyword>
<organism evidence="7 9">
    <name type="scientific">Penicillium brevicompactum</name>
    <dbReference type="NCBI Taxonomy" id="5074"/>
    <lineage>
        <taxon>Eukaryota</taxon>
        <taxon>Fungi</taxon>
        <taxon>Dikarya</taxon>
        <taxon>Ascomycota</taxon>
        <taxon>Pezizomycotina</taxon>
        <taxon>Eurotiomycetes</taxon>
        <taxon>Eurotiomycetidae</taxon>
        <taxon>Eurotiales</taxon>
        <taxon>Aspergillaceae</taxon>
        <taxon>Penicillium</taxon>
    </lineage>
</organism>
<evidence type="ECO:0000256" key="3">
    <source>
        <dbReference type="ARBA" id="ARBA00022989"/>
    </source>
</evidence>
<feature type="transmembrane region" description="Helical" evidence="6">
    <location>
        <begin position="38"/>
        <end position="56"/>
    </location>
</feature>
<evidence type="ECO:0000313" key="9">
    <source>
        <dbReference type="Proteomes" id="UP001147695"/>
    </source>
</evidence>
<dbReference type="Proteomes" id="UP001148299">
    <property type="component" value="Unassembled WGS sequence"/>
</dbReference>
<dbReference type="PANTHER" id="PTHR31465">
    <property type="entry name" value="PROTEIN RTA1-RELATED"/>
    <property type="match status" value="1"/>
</dbReference>
<feature type="transmembrane region" description="Helical" evidence="6">
    <location>
        <begin position="63"/>
        <end position="83"/>
    </location>
</feature>
<evidence type="ECO:0000256" key="1">
    <source>
        <dbReference type="ARBA" id="ARBA00004141"/>
    </source>
</evidence>
<evidence type="ECO:0000313" key="10">
    <source>
        <dbReference type="Proteomes" id="UP001148299"/>
    </source>
</evidence>
<feature type="transmembrane region" description="Helical" evidence="6">
    <location>
        <begin position="95"/>
        <end position="118"/>
    </location>
</feature>
<dbReference type="OrthoDB" id="1844152at2759"/>
<feature type="transmembrane region" description="Helical" evidence="6">
    <location>
        <begin position="176"/>
        <end position="199"/>
    </location>
</feature>
<dbReference type="GO" id="GO:0005886">
    <property type="term" value="C:plasma membrane"/>
    <property type="evidence" value="ECO:0007669"/>
    <property type="project" value="TreeGrafter"/>
</dbReference>
<feature type="transmembrane region" description="Helical" evidence="6">
    <location>
        <begin position="138"/>
        <end position="164"/>
    </location>
</feature>
<keyword evidence="3 6" id="KW-1133">Transmembrane helix</keyword>
<evidence type="ECO:0000256" key="2">
    <source>
        <dbReference type="ARBA" id="ARBA00022692"/>
    </source>
</evidence>
<feature type="region of interest" description="Disordered" evidence="5">
    <location>
        <begin position="290"/>
        <end position="313"/>
    </location>
</feature>
<dbReference type="PANTHER" id="PTHR31465:SF11">
    <property type="entry name" value="DOMAIN PROTEIN, PUTATIVE (AFU_ORTHOLOGUE AFUA_3G10770)-RELATED"/>
    <property type="match status" value="1"/>
</dbReference>
<keyword evidence="2 6" id="KW-0812">Transmembrane</keyword>
<protein>
    <submittedName>
        <fullName evidence="7">RTA1 like protein-domain-containing protein</fullName>
    </submittedName>
</protein>
<dbReference type="InterPro" id="IPR007568">
    <property type="entry name" value="RTA1"/>
</dbReference>
<evidence type="ECO:0000256" key="6">
    <source>
        <dbReference type="SAM" id="Phobius"/>
    </source>
</evidence>
<evidence type="ECO:0000256" key="4">
    <source>
        <dbReference type="ARBA" id="ARBA00023136"/>
    </source>
</evidence>
<accession>A0A9W9Q9Q0</accession>
<name>A0A9W9Q9Q0_PENBR</name>
<feature type="transmembrane region" description="Helical" evidence="6">
    <location>
        <begin position="253"/>
        <end position="273"/>
    </location>
</feature>
<comment type="caution">
    <text evidence="7">The sequence shown here is derived from an EMBL/GenBank/DDBJ whole genome shotgun (WGS) entry which is preliminary data.</text>
</comment>
<dbReference type="AlphaFoldDB" id="A0A9W9Q9Q0"/>